<dbReference type="InterPro" id="IPR036280">
    <property type="entry name" value="Multihaem_cyt_sf"/>
</dbReference>
<feature type="signal peptide" evidence="1">
    <location>
        <begin position="1"/>
        <end position="23"/>
    </location>
</feature>
<name>A0A348G4A7_9HYPH</name>
<dbReference type="RefSeq" id="WP_126401491.1">
    <property type="nucleotide sequence ID" value="NZ_AP018907.1"/>
</dbReference>
<dbReference type="OrthoDB" id="9794982at2"/>
<dbReference type="SUPFAM" id="SSF48695">
    <property type="entry name" value="Multiheme cytochromes"/>
    <property type="match status" value="1"/>
</dbReference>
<evidence type="ECO:0000313" key="3">
    <source>
        <dbReference type="Proteomes" id="UP000266934"/>
    </source>
</evidence>
<dbReference type="Gene3D" id="3.90.10.10">
    <property type="entry name" value="Cytochrome C3"/>
    <property type="match status" value="1"/>
</dbReference>
<organism evidence="2 3">
    <name type="scientific">Blastochloris tepida</name>
    <dbReference type="NCBI Taxonomy" id="2233851"/>
    <lineage>
        <taxon>Bacteria</taxon>
        <taxon>Pseudomonadati</taxon>
        <taxon>Pseudomonadota</taxon>
        <taxon>Alphaproteobacteria</taxon>
        <taxon>Hyphomicrobiales</taxon>
        <taxon>Blastochloridaceae</taxon>
        <taxon>Blastochloris</taxon>
    </lineage>
</organism>
<evidence type="ECO:0000256" key="1">
    <source>
        <dbReference type="SAM" id="SignalP"/>
    </source>
</evidence>
<gene>
    <name evidence="2" type="ORF">BLTE_30750</name>
</gene>
<dbReference type="EMBL" id="AP018907">
    <property type="protein sequence ID" value="BBF94390.1"/>
    <property type="molecule type" value="Genomic_DNA"/>
</dbReference>
<protein>
    <submittedName>
        <fullName evidence="2">Uncharacterized protein</fullName>
    </submittedName>
</protein>
<keyword evidence="3" id="KW-1185">Reference proteome</keyword>
<dbReference type="AlphaFoldDB" id="A0A348G4A7"/>
<evidence type="ECO:0000313" key="2">
    <source>
        <dbReference type="EMBL" id="BBF94390.1"/>
    </source>
</evidence>
<feature type="chain" id="PRO_5016955637" evidence="1">
    <location>
        <begin position="24"/>
        <end position="173"/>
    </location>
</feature>
<dbReference type="KEGG" id="blag:BLTE_30750"/>
<keyword evidence="1" id="KW-0732">Signal</keyword>
<dbReference type="Proteomes" id="UP000266934">
    <property type="component" value="Chromosome"/>
</dbReference>
<sequence>MIRARAMAVALLVSLIGAGSAIAGEGTGAGRTPRPNPPKAQGEACVRDTDFMRRNHMTLLMHQRDDTVHRGVRTKELGTKDPGTKDSGTKDLSLSGCISCHAAPGTDGQPVSYADPGHFCRACHSYAAVSIDCFECHASRPAPAKAASGSDGTMPDLAKDLAAYLDQTREGGR</sequence>
<reference evidence="2 3" key="1">
    <citation type="submission" date="2018-08" db="EMBL/GenBank/DDBJ databases">
        <title>Complete genome sequencing of Blastochloris tepida GI.</title>
        <authorList>
            <person name="Tsukatani Y."/>
            <person name="Mori H."/>
        </authorList>
    </citation>
    <scope>NUCLEOTIDE SEQUENCE [LARGE SCALE GENOMIC DNA]</scope>
    <source>
        <strain evidence="2 3">GI</strain>
    </source>
</reference>
<proteinExistence type="predicted"/>
<accession>A0A348G4A7</accession>